<dbReference type="EMBL" id="HACG01008594">
    <property type="protein sequence ID" value="CEK55459.1"/>
    <property type="molecule type" value="Transcribed_RNA"/>
</dbReference>
<protein>
    <submittedName>
        <fullName evidence="1">Uncharacterized protein</fullName>
    </submittedName>
</protein>
<feature type="non-terminal residue" evidence="1">
    <location>
        <position position="1"/>
    </location>
</feature>
<reference evidence="1" key="1">
    <citation type="submission" date="2014-12" db="EMBL/GenBank/DDBJ databases">
        <title>Insight into the proteome of Arion vulgaris.</title>
        <authorList>
            <person name="Aradska J."/>
            <person name="Bulat T."/>
            <person name="Smidak R."/>
            <person name="Sarate P."/>
            <person name="Gangsoo J."/>
            <person name="Sialana F."/>
            <person name="Bilban M."/>
            <person name="Lubec G."/>
        </authorList>
    </citation>
    <scope>NUCLEOTIDE SEQUENCE</scope>
    <source>
        <tissue evidence="1">Skin</tissue>
    </source>
</reference>
<sequence>ELLHNCTVPVVANITQNAHHCIMRTCRVNRTSNTNQQYAHTLNVYGNRQSANITDRHLNVQFRSKTINSHHNNTWKSEQALLHIAR</sequence>
<accession>A0A0B6YH43</accession>
<dbReference type="AlphaFoldDB" id="A0A0B6YH43"/>
<gene>
    <name evidence="1" type="primary">ORF25267</name>
</gene>
<organism evidence="1">
    <name type="scientific">Arion vulgaris</name>
    <dbReference type="NCBI Taxonomy" id="1028688"/>
    <lineage>
        <taxon>Eukaryota</taxon>
        <taxon>Metazoa</taxon>
        <taxon>Spiralia</taxon>
        <taxon>Lophotrochozoa</taxon>
        <taxon>Mollusca</taxon>
        <taxon>Gastropoda</taxon>
        <taxon>Heterobranchia</taxon>
        <taxon>Euthyneura</taxon>
        <taxon>Panpulmonata</taxon>
        <taxon>Eupulmonata</taxon>
        <taxon>Stylommatophora</taxon>
        <taxon>Helicina</taxon>
        <taxon>Arionoidea</taxon>
        <taxon>Arionidae</taxon>
        <taxon>Arion</taxon>
    </lineage>
</organism>
<name>A0A0B6YH43_9EUPU</name>
<evidence type="ECO:0000313" key="1">
    <source>
        <dbReference type="EMBL" id="CEK55459.1"/>
    </source>
</evidence>
<proteinExistence type="predicted"/>